<dbReference type="InterPro" id="IPR013783">
    <property type="entry name" value="Ig-like_fold"/>
</dbReference>
<dbReference type="Pfam" id="PF00754">
    <property type="entry name" value="F5_F8_type_C"/>
    <property type="match status" value="1"/>
</dbReference>
<dbReference type="PROSITE" id="PS50022">
    <property type="entry name" value="FA58C_3"/>
    <property type="match status" value="2"/>
</dbReference>
<dbReference type="CDD" id="cd14490">
    <property type="entry name" value="CBM6-CBM35-CBM36_like_1"/>
    <property type="match status" value="1"/>
</dbReference>
<evidence type="ECO:0000313" key="5">
    <source>
        <dbReference type="Proteomes" id="UP000534306"/>
    </source>
</evidence>
<feature type="domain" description="F5/8 type C" evidence="2">
    <location>
        <begin position="171"/>
        <end position="313"/>
    </location>
</feature>
<keyword evidence="1" id="KW-0732">Signal</keyword>
<dbReference type="Gene3D" id="2.60.120.260">
    <property type="entry name" value="Galactose-binding domain-like"/>
    <property type="match status" value="3"/>
</dbReference>
<gene>
    <name evidence="3" type="ORF">HNR71_003025</name>
    <name evidence="4" type="ORF">HPO96_07065</name>
</gene>
<dbReference type="InterPro" id="IPR008979">
    <property type="entry name" value="Galactose-bd-like_sf"/>
</dbReference>
<dbReference type="Pfam" id="PF07705">
    <property type="entry name" value="CARDB"/>
    <property type="match status" value="2"/>
</dbReference>
<sequence length="1116" mass="116099">MQGKARPVRRVLVGLLVAAVVAVGLVPAATAAVTANLAKTLSASSSVGGYPANNAGDGNQNTYWESSNNAFPQWIQADLGATTDVNQVTLKLPAGWGARTQTLTVQGSANGTSFNTVVSSTAYSFSGSNVVTIDFSATSARYVRLTFTANTGWPAAQLSEFDLAGPGGGPVEPPTGTDLASGKAIEASSSVHSFVATNANDGNTGTYWESNGFPATLTVKLGSNADLSSVVVKLNPDPIWGPRTQNIEVLAREQASSAFTSIKARADYQFNPNSGQNTVTIPVTGRYADVRLQVFSNTGAPGGQVAELQVFGQAAPNPDLVVTAVDWSPASPSETTPITLSATVKNNGTAAAPASSLNFVVGGTVAGTASVGALAAGASATVTANVGTRAQGSYTVAAVADSGNTVTEQNENNNTLQATTQLQVAQAPGPDLQVTGITSNPANPAPGQAVSFTVTVNNRGTSAAAASTTRLTVASTTLNGATGTIAAGASATVAISGTWTATNGGANLVATADAANAVAETNENNNTFTRAIVVGRGAAVPYTSYEAEAAAHNGTVLTTDALRTFGHTNFATESSGRSSVRLNSTGQYVEFTSTVPTNSIVVRNSIPDSANGQGLEATISLYVNGTFKQKLNLSSRFSWLYGNSDGPESLTNTPGGDARRLFDESNALLNQSYPAGTKFKLQRDAGDSASFYIIDSIDLEQVAPALSQPAGCTSITQYGAIAGDGIDDADAIQRAVTDDQNGVISCVWIPAGQWRQEKKILTDDPLNRGQFNQVGISNTTIRGAGMWYSQLYSTIEPQNAGGINHPHEGNFGFDIDKNVQLSDIAIFGSGRIRGGDGNAEGGVALNGRFGTGTKISNVWIEHANVGAWVGRDYDNIPELWGPADGLEFSGMRIRNTYADGINFANGSRNSKVFNSSFRTTGDDALAVWASKYVKDQSVDIGHDNQFTNNTVQLPWRANGIAIYGGYGNKIENNLIYDTMNYPGIMLATDHDPLPFSGTTLIANNGLYRCGGAFWNEDQEFGAITLFPSNLPIPGVTIRDTEIHDSTYDGIQFKTGGGEMPNVQLTNIRIDKSNNGSGILAMGGARGNAVLTNVVVTNSRDGDIFKEPGSSFTFTGQ</sequence>
<dbReference type="InterPro" id="IPR011635">
    <property type="entry name" value="CARDB"/>
</dbReference>
<dbReference type="InterPro" id="IPR011050">
    <property type="entry name" value="Pectin_lyase_fold/virulence"/>
</dbReference>
<organism evidence="4 5">
    <name type="scientific">Kribbella sandramycini</name>
    <dbReference type="NCBI Taxonomy" id="60450"/>
    <lineage>
        <taxon>Bacteria</taxon>
        <taxon>Bacillati</taxon>
        <taxon>Actinomycetota</taxon>
        <taxon>Actinomycetes</taxon>
        <taxon>Propionibacteriales</taxon>
        <taxon>Kribbellaceae</taxon>
        <taxon>Kribbella</taxon>
    </lineage>
</organism>
<evidence type="ECO:0000259" key="2">
    <source>
        <dbReference type="PROSITE" id="PS50022"/>
    </source>
</evidence>
<evidence type="ECO:0000313" key="6">
    <source>
        <dbReference type="Proteomes" id="UP000553957"/>
    </source>
</evidence>
<dbReference type="Pfam" id="PF22633">
    <property type="entry name" value="F5_F8_type_C_2"/>
    <property type="match status" value="1"/>
</dbReference>
<dbReference type="Pfam" id="PF22816">
    <property type="entry name" value="CatAgl_D2"/>
    <property type="match status" value="1"/>
</dbReference>
<dbReference type="InterPro" id="IPR000421">
    <property type="entry name" value="FA58C"/>
</dbReference>
<dbReference type="RefSeq" id="WP_171672007.1">
    <property type="nucleotide sequence ID" value="NZ_JABJRC010000001.1"/>
</dbReference>
<dbReference type="InterPro" id="IPR012334">
    <property type="entry name" value="Pectin_lyas_fold"/>
</dbReference>
<dbReference type="InterPro" id="IPR055149">
    <property type="entry name" value="Agl_cat_D2"/>
</dbReference>
<dbReference type="InterPro" id="IPR033801">
    <property type="entry name" value="CBM6-CBM35-CBM36-like_1"/>
</dbReference>
<dbReference type="Pfam" id="PF22815">
    <property type="entry name" value="CatAgl_D1"/>
    <property type="match status" value="1"/>
</dbReference>
<evidence type="ECO:0000313" key="4">
    <source>
        <dbReference type="EMBL" id="NOL39999.1"/>
    </source>
</evidence>
<dbReference type="AlphaFoldDB" id="A0A7Y4KWQ3"/>
<dbReference type="SUPFAM" id="SSF49785">
    <property type="entry name" value="Galactose-binding domain-like"/>
    <property type="match status" value="2"/>
</dbReference>
<accession>A0A7Y4KWQ3</accession>
<dbReference type="SMART" id="SM00710">
    <property type="entry name" value="PbH1"/>
    <property type="match status" value="9"/>
</dbReference>
<dbReference type="GO" id="GO:0005975">
    <property type="term" value="P:carbohydrate metabolic process"/>
    <property type="evidence" value="ECO:0007669"/>
    <property type="project" value="UniProtKB-ARBA"/>
</dbReference>
<name>A0A7Y4KWQ3_9ACTN</name>
<dbReference type="EMBL" id="JACHKF010000001">
    <property type="protein sequence ID" value="MBB6567388.1"/>
    <property type="molecule type" value="Genomic_DNA"/>
</dbReference>
<protein>
    <submittedName>
        <fullName evidence="4">APHP domain-containing protein</fullName>
    </submittedName>
</protein>
<dbReference type="Gene3D" id="2.60.40.10">
    <property type="entry name" value="Immunoglobulins"/>
    <property type="match status" value="2"/>
</dbReference>
<dbReference type="SMART" id="SM00231">
    <property type="entry name" value="FA58C"/>
    <property type="match status" value="1"/>
</dbReference>
<reference evidence="4 5" key="1">
    <citation type="submission" date="2020-05" db="EMBL/GenBank/DDBJ databases">
        <title>Genome sequence of Kribbella sandramycini ATCC 39419.</title>
        <authorList>
            <person name="Maclea K.S."/>
            <person name="Fair J.L."/>
        </authorList>
    </citation>
    <scope>NUCLEOTIDE SEQUENCE [LARGE SCALE GENOMIC DNA]</scope>
    <source>
        <strain evidence="4 5">ATCC 39419</strain>
    </source>
</reference>
<comment type="caution">
    <text evidence="4">The sequence shown here is derived from an EMBL/GenBank/DDBJ whole genome shotgun (WGS) entry which is preliminary data.</text>
</comment>
<dbReference type="Proteomes" id="UP000553957">
    <property type="component" value="Unassembled WGS sequence"/>
</dbReference>
<dbReference type="Gene3D" id="2.160.20.10">
    <property type="entry name" value="Single-stranded right-handed beta-helix, Pectin lyase-like"/>
    <property type="match status" value="1"/>
</dbReference>
<dbReference type="EMBL" id="JABJRC010000001">
    <property type="protein sequence ID" value="NOL39999.1"/>
    <property type="molecule type" value="Genomic_DNA"/>
</dbReference>
<feature type="signal peptide" evidence="1">
    <location>
        <begin position="1"/>
        <end position="31"/>
    </location>
</feature>
<dbReference type="InterPro" id="IPR006626">
    <property type="entry name" value="PbH1"/>
</dbReference>
<evidence type="ECO:0000313" key="3">
    <source>
        <dbReference type="EMBL" id="MBB6567388.1"/>
    </source>
</evidence>
<dbReference type="SUPFAM" id="SSF51126">
    <property type="entry name" value="Pectin lyase-like"/>
    <property type="match status" value="1"/>
</dbReference>
<keyword evidence="5" id="KW-1185">Reference proteome</keyword>
<evidence type="ECO:0000256" key="1">
    <source>
        <dbReference type="SAM" id="SignalP"/>
    </source>
</evidence>
<proteinExistence type="predicted"/>
<feature type="chain" id="PRO_5036217551" evidence="1">
    <location>
        <begin position="32"/>
        <end position="1116"/>
    </location>
</feature>
<reference evidence="3 6" key="2">
    <citation type="submission" date="2020-08" db="EMBL/GenBank/DDBJ databases">
        <title>Sequencing the genomes of 1000 actinobacteria strains.</title>
        <authorList>
            <person name="Klenk H.-P."/>
        </authorList>
    </citation>
    <scope>NUCLEOTIDE SEQUENCE [LARGE SCALE GENOMIC DNA]</scope>
    <source>
        <strain evidence="3 6">DSM 15626</strain>
    </source>
</reference>
<feature type="domain" description="F5/8 type C" evidence="2">
    <location>
        <begin position="18"/>
        <end position="166"/>
    </location>
</feature>
<dbReference type="Proteomes" id="UP000534306">
    <property type="component" value="Unassembled WGS sequence"/>
</dbReference>